<evidence type="ECO:0000313" key="3">
    <source>
        <dbReference type="Proteomes" id="UP000626109"/>
    </source>
</evidence>
<dbReference type="Proteomes" id="UP000626109">
    <property type="component" value="Unassembled WGS sequence"/>
</dbReference>
<comment type="caution">
    <text evidence="2">The sequence shown here is derived from an EMBL/GenBank/DDBJ whole genome shotgun (WGS) entry which is preliminary data.</text>
</comment>
<accession>A0A813LU04</accession>
<proteinExistence type="predicted"/>
<name>A0A813LU04_POLGL</name>
<feature type="region of interest" description="Disordered" evidence="1">
    <location>
        <begin position="245"/>
        <end position="280"/>
    </location>
</feature>
<gene>
    <name evidence="2" type="ORF">PGLA2088_LOCUS49035</name>
</gene>
<organism evidence="2 3">
    <name type="scientific">Polarella glacialis</name>
    <name type="common">Dinoflagellate</name>
    <dbReference type="NCBI Taxonomy" id="89957"/>
    <lineage>
        <taxon>Eukaryota</taxon>
        <taxon>Sar</taxon>
        <taxon>Alveolata</taxon>
        <taxon>Dinophyceae</taxon>
        <taxon>Suessiales</taxon>
        <taxon>Suessiaceae</taxon>
        <taxon>Polarella</taxon>
    </lineage>
</organism>
<evidence type="ECO:0000313" key="2">
    <source>
        <dbReference type="EMBL" id="CAE8738073.1"/>
    </source>
</evidence>
<sequence>MGTAFHCSQYTPSWEAVLRGACHCASKLLRFVFDWRQICRIFYLAQLLCANINFQLFNCNTPPGFVKDSGDVLHAPRALQCQGQTFRCGWNVPLGPDHFLSRPSAVVAHRSPLGTAGVPPSVATVRGTAGPEPLATTPMVSDKDSSVVLPLALPGHIRPQWTLEVDPGRYLVMATVGDRNVGFAAYLEVGGQALFSGEWIEAGIFKSRCLVFETTHGAITVGTHCARRDSRDEASSSYQDAASEATSFHSLVDSPPSPSGGGSPRCASPRGLQLRPTSRGDAMARGTRLVSLRVAAMPLAREVERERKPAMSELSQKIAESRSRVDAARHAMSQDPLAERELARATSKVLELQAQKAMKLFSLIAIHRRVTHPYIYVTGETSSSPPGAVALEADR</sequence>
<evidence type="ECO:0000256" key="1">
    <source>
        <dbReference type="SAM" id="MobiDB-lite"/>
    </source>
</evidence>
<feature type="non-terminal residue" evidence="2">
    <location>
        <position position="1"/>
    </location>
</feature>
<dbReference type="EMBL" id="CAJNNW010036878">
    <property type="protein sequence ID" value="CAE8738073.1"/>
    <property type="molecule type" value="Genomic_DNA"/>
</dbReference>
<dbReference type="AlphaFoldDB" id="A0A813LU04"/>
<reference evidence="2" key="1">
    <citation type="submission" date="2021-02" db="EMBL/GenBank/DDBJ databases">
        <authorList>
            <person name="Dougan E. K."/>
            <person name="Rhodes N."/>
            <person name="Thang M."/>
            <person name="Chan C."/>
        </authorList>
    </citation>
    <scope>NUCLEOTIDE SEQUENCE</scope>
</reference>
<protein>
    <submittedName>
        <fullName evidence="2">Uncharacterized protein</fullName>
    </submittedName>
</protein>